<accession>A7N724</accession>
<dbReference type="Pfam" id="PF02469">
    <property type="entry name" value="Fasciclin"/>
    <property type="match status" value="1"/>
</dbReference>
<feature type="domain" description="FAS1" evidence="1">
    <location>
        <begin position="52"/>
        <end position="184"/>
    </location>
</feature>
<protein>
    <recommendedName>
        <fullName evidence="1">FAS1 domain-containing protein</fullName>
    </recommendedName>
</protein>
<organism evidence="2 3">
    <name type="scientific">Vibrio campbellii (strain ATCC BAA-1116)</name>
    <dbReference type="NCBI Taxonomy" id="2902295"/>
    <lineage>
        <taxon>Bacteria</taxon>
        <taxon>Pseudomonadati</taxon>
        <taxon>Pseudomonadota</taxon>
        <taxon>Gammaproteobacteria</taxon>
        <taxon>Vibrionales</taxon>
        <taxon>Vibrionaceae</taxon>
        <taxon>Vibrio</taxon>
    </lineage>
</organism>
<proteinExistence type="predicted"/>
<evidence type="ECO:0000313" key="3">
    <source>
        <dbReference type="Proteomes" id="UP000008152"/>
    </source>
</evidence>
<dbReference type="SUPFAM" id="SSF82153">
    <property type="entry name" value="FAS1 domain"/>
    <property type="match status" value="1"/>
</dbReference>
<dbReference type="SMART" id="SM00554">
    <property type="entry name" value="FAS1"/>
    <property type="match status" value="1"/>
</dbReference>
<gene>
    <name evidence="2" type="ordered locus">VIBHAR_06660</name>
</gene>
<dbReference type="Gene3D" id="2.30.180.10">
    <property type="entry name" value="FAS1 domain"/>
    <property type="match status" value="1"/>
</dbReference>
<evidence type="ECO:0000313" key="2">
    <source>
        <dbReference type="EMBL" id="ABU74547.1"/>
    </source>
</evidence>
<dbReference type="PANTHER" id="PTHR10900:SF77">
    <property type="entry name" value="FI19380P1"/>
    <property type="match status" value="1"/>
</dbReference>
<sequence length="187" mass="20384">MRTNWDFIRERAVPKQQKERIMLKRILVTTTVLFATLTFLLPAKAHEHGMMKEDIVDVAAANGSFNTLVAAVKAAGLLDTLKGKGPFTVFAPTDEAFAKLPDGTVEMLLMPENKDKLVAILTYHVVPGKVMAADVVKMNKATTVQGQDVMIKTMGDKVMVNNATVIATDVKAKNGVIHVIDTVIIPK</sequence>
<dbReference type="PROSITE" id="PS50213">
    <property type="entry name" value="FAS1"/>
    <property type="match status" value="1"/>
</dbReference>
<evidence type="ECO:0000259" key="1">
    <source>
        <dbReference type="PROSITE" id="PS50213"/>
    </source>
</evidence>
<dbReference type="PANTHER" id="PTHR10900">
    <property type="entry name" value="PERIOSTIN-RELATED"/>
    <property type="match status" value="1"/>
</dbReference>
<reference evidence="2 3" key="1">
    <citation type="submission" date="2007-08" db="EMBL/GenBank/DDBJ databases">
        <authorList>
            <consortium name="The Vibrio harveyi Genome Sequencing Project"/>
            <person name="Bassler B."/>
            <person name="Clifton S.W."/>
            <person name="Fulton L."/>
            <person name="Delehaunty K."/>
            <person name="Fronick C."/>
            <person name="Harrison M."/>
            <person name="Markivic C."/>
            <person name="Fulton R."/>
            <person name="Tin-Wollam A.-M."/>
            <person name="Shah N."/>
            <person name="Pepin K."/>
            <person name="Nash W."/>
            <person name="Thiruvilangam P."/>
            <person name="Bhonagiri V."/>
            <person name="Waters C."/>
            <person name="Tu K.C."/>
            <person name="Irgon J."/>
            <person name="Wilson R.K."/>
        </authorList>
    </citation>
    <scope>NUCLEOTIDE SEQUENCE [LARGE SCALE GENOMIC DNA]</scope>
    <source>
        <strain evidence="3">ATCC BAA-1116 / BB120</strain>
    </source>
</reference>
<dbReference type="KEGG" id="vha:VIBHAR_06660"/>
<dbReference type="GO" id="GO:0005615">
    <property type="term" value="C:extracellular space"/>
    <property type="evidence" value="ECO:0007669"/>
    <property type="project" value="TreeGrafter"/>
</dbReference>
<dbReference type="InterPro" id="IPR036378">
    <property type="entry name" value="FAS1_dom_sf"/>
</dbReference>
<dbReference type="PATRIC" id="fig|338187.36.peg.5507"/>
<dbReference type="Proteomes" id="UP000008152">
    <property type="component" value="Chromosome II"/>
</dbReference>
<dbReference type="EMBL" id="CP000790">
    <property type="protein sequence ID" value="ABU74547.1"/>
    <property type="molecule type" value="Genomic_DNA"/>
</dbReference>
<dbReference type="InterPro" id="IPR000782">
    <property type="entry name" value="FAS1_domain"/>
</dbReference>
<dbReference type="FunFam" id="2.30.180.10:FF:000019">
    <property type="entry name" value="Cell surface lipoprotein"/>
    <property type="match status" value="1"/>
</dbReference>
<name>A7N724_VIBC1</name>
<dbReference type="InterPro" id="IPR050904">
    <property type="entry name" value="Adhesion/Biosynth-related"/>
</dbReference>
<dbReference type="AlphaFoldDB" id="A7N724"/>